<dbReference type="PANTHER" id="PTHR22604:SF105">
    <property type="entry name" value="TRANS-1,2-DIHYDROBENZENE-1,2-DIOL DEHYDROGENASE"/>
    <property type="match status" value="1"/>
</dbReference>
<evidence type="ECO:0000313" key="6">
    <source>
        <dbReference type="Proteomes" id="UP001595998"/>
    </source>
</evidence>
<dbReference type="RefSeq" id="WP_380041564.1">
    <property type="nucleotide sequence ID" value="NZ_JBHSEH010000024.1"/>
</dbReference>
<reference evidence="6" key="1">
    <citation type="journal article" date="2019" name="Int. J. Syst. Evol. Microbiol.">
        <title>The Global Catalogue of Microorganisms (GCM) 10K type strain sequencing project: providing services to taxonomists for standard genome sequencing and annotation.</title>
        <authorList>
            <consortium name="The Broad Institute Genomics Platform"/>
            <consortium name="The Broad Institute Genome Sequencing Center for Infectious Disease"/>
            <person name="Wu L."/>
            <person name="Ma J."/>
        </authorList>
    </citation>
    <scope>NUCLEOTIDE SEQUENCE [LARGE SCALE GENOMIC DNA]</scope>
    <source>
        <strain evidence="6">CCUG 56029</strain>
    </source>
</reference>
<dbReference type="SUPFAM" id="SSF51735">
    <property type="entry name" value="NAD(P)-binding Rossmann-fold domains"/>
    <property type="match status" value="1"/>
</dbReference>
<evidence type="ECO:0000259" key="4">
    <source>
        <dbReference type="Pfam" id="PF22725"/>
    </source>
</evidence>
<evidence type="ECO:0000256" key="1">
    <source>
        <dbReference type="ARBA" id="ARBA00010928"/>
    </source>
</evidence>
<dbReference type="Pfam" id="PF01408">
    <property type="entry name" value="GFO_IDH_MocA"/>
    <property type="match status" value="1"/>
</dbReference>
<dbReference type="Gene3D" id="3.40.50.720">
    <property type="entry name" value="NAD(P)-binding Rossmann-like Domain"/>
    <property type="match status" value="1"/>
</dbReference>
<dbReference type="SUPFAM" id="SSF55347">
    <property type="entry name" value="Glyceraldehyde-3-phosphate dehydrogenase-like, C-terminal domain"/>
    <property type="match status" value="1"/>
</dbReference>
<gene>
    <name evidence="5" type="ORF">ACFOZ9_16200</name>
</gene>
<organism evidence="5 6">
    <name type="scientific">Deinococcus navajonensis</name>
    <dbReference type="NCBI Taxonomy" id="309884"/>
    <lineage>
        <taxon>Bacteria</taxon>
        <taxon>Thermotogati</taxon>
        <taxon>Deinococcota</taxon>
        <taxon>Deinococci</taxon>
        <taxon>Deinococcales</taxon>
        <taxon>Deinococcaceae</taxon>
        <taxon>Deinococcus</taxon>
    </lineage>
</organism>
<sequence>MTAAAPFRWGLLGAARIAQALIPAIRAAGGEVTALGVRDPSNARAQAFSQEWRVPLVGGYQDVVDADVEAIYNPLPNDLHRPWTLAALQAGKHALTEKPLTLNAAEAWELAGAARSNGRVLLEAFAYRFQPHIARVRALVTGGELGEIRAVRGAFGFHLSNPEDFRWLPAQGGGALYDVGTYPVNLTRLLLGEPEAVTARARWTPGGVDLGLSAVLHYPGALASVDCAFDWGDESTQRLTVVGSQGTLDMDGVFNSHTNQPVTLRLRTAKGDQNESFPPFDAYAAMVAHFQRVARGEEAALYPPEDAVAQARLLDALYASARNQNR</sequence>
<dbReference type="EMBL" id="JBHSEH010000024">
    <property type="protein sequence ID" value="MFC4427761.1"/>
    <property type="molecule type" value="Genomic_DNA"/>
</dbReference>
<feature type="domain" description="Gfo/Idh/MocA-like oxidoreductase N-terminal" evidence="3">
    <location>
        <begin position="7"/>
        <end position="123"/>
    </location>
</feature>
<keyword evidence="6" id="KW-1185">Reference proteome</keyword>
<dbReference type="Proteomes" id="UP001595998">
    <property type="component" value="Unassembled WGS sequence"/>
</dbReference>
<dbReference type="InterPro" id="IPR000683">
    <property type="entry name" value="Gfo/Idh/MocA-like_OxRdtase_N"/>
</dbReference>
<name>A0ABV8XS99_9DEIO</name>
<evidence type="ECO:0000256" key="2">
    <source>
        <dbReference type="ARBA" id="ARBA00023002"/>
    </source>
</evidence>
<dbReference type="Pfam" id="PF22725">
    <property type="entry name" value="GFO_IDH_MocA_C3"/>
    <property type="match status" value="1"/>
</dbReference>
<dbReference type="InterPro" id="IPR050984">
    <property type="entry name" value="Gfo/Idh/MocA_domain"/>
</dbReference>
<comment type="similarity">
    <text evidence="1">Belongs to the Gfo/Idh/MocA family.</text>
</comment>
<dbReference type="Gene3D" id="3.30.360.10">
    <property type="entry name" value="Dihydrodipicolinate Reductase, domain 2"/>
    <property type="match status" value="1"/>
</dbReference>
<protein>
    <submittedName>
        <fullName evidence="5">Gfo/Idh/MocA family protein</fullName>
    </submittedName>
</protein>
<evidence type="ECO:0000313" key="5">
    <source>
        <dbReference type="EMBL" id="MFC4427761.1"/>
    </source>
</evidence>
<dbReference type="InterPro" id="IPR036291">
    <property type="entry name" value="NAD(P)-bd_dom_sf"/>
</dbReference>
<keyword evidence="2" id="KW-0560">Oxidoreductase</keyword>
<evidence type="ECO:0000259" key="3">
    <source>
        <dbReference type="Pfam" id="PF01408"/>
    </source>
</evidence>
<comment type="caution">
    <text evidence="5">The sequence shown here is derived from an EMBL/GenBank/DDBJ whole genome shotgun (WGS) entry which is preliminary data.</text>
</comment>
<accession>A0ABV8XS99</accession>
<feature type="domain" description="GFO/IDH/MocA-like oxidoreductase" evidence="4">
    <location>
        <begin position="134"/>
        <end position="248"/>
    </location>
</feature>
<proteinExistence type="inferred from homology"/>
<dbReference type="InterPro" id="IPR055170">
    <property type="entry name" value="GFO_IDH_MocA-like_dom"/>
</dbReference>
<dbReference type="PANTHER" id="PTHR22604">
    <property type="entry name" value="OXIDOREDUCTASES"/>
    <property type="match status" value="1"/>
</dbReference>